<dbReference type="Proteomes" id="UP000216991">
    <property type="component" value="Unassembled WGS sequence"/>
</dbReference>
<protein>
    <submittedName>
        <fullName evidence="1">Uncharacterized protein</fullName>
    </submittedName>
</protein>
<evidence type="ECO:0000313" key="2">
    <source>
        <dbReference type="Proteomes" id="UP000216991"/>
    </source>
</evidence>
<sequence length="96" mass="10561">MHNSVKLLTGLAATVVLARGGMVVEGYTIIGRLGWAAQRALAVHEVDDGSISFRPPRSHPARIAYLSGTADRETRAAILARLRHHPLIIDARWEER</sequence>
<evidence type="ECO:0000313" key="1">
    <source>
        <dbReference type="EMBL" id="OYQ25051.1"/>
    </source>
</evidence>
<organism evidence="1 2">
    <name type="scientific">Sandarakinorhabdus cyanobacteriorum</name>
    <dbReference type="NCBI Taxonomy" id="1981098"/>
    <lineage>
        <taxon>Bacteria</taxon>
        <taxon>Pseudomonadati</taxon>
        <taxon>Pseudomonadota</taxon>
        <taxon>Alphaproteobacteria</taxon>
        <taxon>Sphingomonadales</taxon>
        <taxon>Sphingosinicellaceae</taxon>
        <taxon>Sandarakinorhabdus</taxon>
    </lineage>
</organism>
<dbReference type="EMBL" id="NOXT01000123">
    <property type="protein sequence ID" value="OYQ25051.1"/>
    <property type="molecule type" value="Genomic_DNA"/>
</dbReference>
<dbReference type="AlphaFoldDB" id="A0A255Y7A0"/>
<comment type="caution">
    <text evidence="1">The sequence shown here is derived from an EMBL/GenBank/DDBJ whole genome shotgun (WGS) entry which is preliminary data.</text>
</comment>
<name>A0A255Y7A0_9SPHN</name>
<keyword evidence="2" id="KW-1185">Reference proteome</keyword>
<gene>
    <name evidence="1" type="ORF">CHU93_14550</name>
</gene>
<reference evidence="1 2" key="1">
    <citation type="submission" date="2017-07" db="EMBL/GenBank/DDBJ databases">
        <title>Sandarakinorhabdus cyanobacteriorum sp. nov., a novel bacterium isolated from cyanobacterial aggregates in a eutrophic lake.</title>
        <authorList>
            <person name="Cai H."/>
        </authorList>
    </citation>
    <scope>NUCLEOTIDE SEQUENCE [LARGE SCALE GENOMIC DNA]</scope>
    <source>
        <strain evidence="1 2">TH057</strain>
    </source>
</reference>
<proteinExistence type="predicted"/>
<accession>A0A255Y7A0</accession>